<name>A0A4P7D5R3_9BURK</name>
<organism evidence="1 2">
    <name type="scientific">Paraburkholderia pallida</name>
    <dbReference type="NCBI Taxonomy" id="2547399"/>
    <lineage>
        <taxon>Bacteria</taxon>
        <taxon>Pseudomonadati</taxon>
        <taxon>Pseudomonadota</taxon>
        <taxon>Betaproteobacteria</taxon>
        <taxon>Burkholderiales</taxon>
        <taxon>Burkholderiaceae</taxon>
        <taxon>Paraburkholderia</taxon>
    </lineage>
</organism>
<keyword evidence="2" id="KW-1185">Reference proteome</keyword>
<accession>A0A4P7D5R3</accession>
<proteinExistence type="predicted"/>
<gene>
    <name evidence="1" type="ORF">E1956_44280</name>
</gene>
<keyword evidence="1" id="KW-0614">Plasmid</keyword>
<dbReference type="RefSeq" id="WP_134760279.1">
    <property type="nucleotide sequence ID" value="NZ_CP038152.1"/>
</dbReference>
<dbReference type="AlphaFoldDB" id="A0A4P7D5R3"/>
<dbReference type="EMBL" id="CP038152">
    <property type="protein sequence ID" value="QBR04161.1"/>
    <property type="molecule type" value="Genomic_DNA"/>
</dbReference>
<evidence type="ECO:0000313" key="1">
    <source>
        <dbReference type="EMBL" id="QBR04161.1"/>
    </source>
</evidence>
<protein>
    <submittedName>
        <fullName evidence="1">Uncharacterized protein</fullName>
    </submittedName>
</protein>
<reference evidence="1 2" key="1">
    <citation type="submission" date="2019-03" db="EMBL/GenBank/DDBJ databases">
        <title>Paraburkholderia sp. 7MH5, isolated from subtropical forest soil.</title>
        <authorList>
            <person name="Gao Z.-H."/>
            <person name="Qiu L.-H."/>
        </authorList>
    </citation>
    <scope>NUCLEOTIDE SEQUENCE [LARGE SCALE GENOMIC DNA]</scope>
    <source>
        <strain evidence="1 2">7MH5</strain>
        <plasmid evidence="1 2">unnamed1</plasmid>
    </source>
</reference>
<dbReference type="GeneID" id="39650076"/>
<dbReference type="KEGG" id="ppai:E1956_44280"/>
<geneLocation type="plasmid" evidence="1 2">
    <name>unnamed1</name>
</geneLocation>
<evidence type="ECO:0000313" key="2">
    <source>
        <dbReference type="Proteomes" id="UP000295727"/>
    </source>
</evidence>
<dbReference type="Proteomes" id="UP000295727">
    <property type="component" value="Plasmid unnamed1"/>
</dbReference>
<sequence length="100" mass="10883">MLDPVEERYACYVDGRVLTVVIRNGAGVTALSDFDTFSPDGNICVVVIHGASSVTDQLQKAIAEARDGDSILVYCPVSERHQAARRMLRIGQRNVAYAEA</sequence>